<dbReference type="EMBL" id="JFHU01000205">
    <property type="protein sequence ID" value="EXX85966.1"/>
    <property type="molecule type" value="Genomic_DNA"/>
</dbReference>
<evidence type="ECO:0000313" key="2">
    <source>
        <dbReference type="Proteomes" id="UP000053750"/>
    </source>
</evidence>
<evidence type="ECO:0008006" key="3">
    <source>
        <dbReference type="Google" id="ProtNLM"/>
    </source>
</evidence>
<gene>
    <name evidence="1" type="ORF">BG53_07290</name>
</gene>
<organism evidence="1 2">
    <name type="scientific">Paenibacillus darwinianus</name>
    <dbReference type="NCBI Taxonomy" id="1380763"/>
    <lineage>
        <taxon>Bacteria</taxon>
        <taxon>Bacillati</taxon>
        <taxon>Bacillota</taxon>
        <taxon>Bacilli</taxon>
        <taxon>Bacillales</taxon>
        <taxon>Paenibacillaceae</taxon>
        <taxon>Paenibacillus</taxon>
    </lineage>
</organism>
<protein>
    <recommendedName>
        <fullName evidence="3">DZANK-type domain-containing protein</fullName>
    </recommendedName>
</protein>
<proteinExistence type="predicted"/>
<dbReference type="AlphaFoldDB" id="A0A9W5W6K8"/>
<name>A0A9W5W6K8_9BACL</name>
<evidence type="ECO:0000313" key="1">
    <source>
        <dbReference type="EMBL" id="EXX85966.1"/>
    </source>
</evidence>
<dbReference type="RefSeq" id="WP_036584855.1">
    <property type="nucleotide sequence ID" value="NZ_KK082139.1"/>
</dbReference>
<dbReference type="Proteomes" id="UP000053750">
    <property type="component" value="Unassembled WGS sequence"/>
</dbReference>
<dbReference type="OrthoDB" id="2622809at2"/>
<accession>A0A9W5W6K8</accession>
<comment type="caution">
    <text evidence="1">The sequence shown here is derived from an EMBL/GenBank/DDBJ whole genome shotgun (WGS) entry which is preliminary data.</text>
</comment>
<reference evidence="1 2" key="1">
    <citation type="submission" date="2014-02" db="EMBL/GenBank/DDBJ databases">
        <title>Genome sequence of Paenibacillus darwinianus reveals adaptive mechanisms for survival in Antarctic soils.</title>
        <authorList>
            <person name="Dsouza M."/>
            <person name="Taylor M.W."/>
            <person name="Turner S.J."/>
            <person name="Aislabie J."/>
        </authorList>
    </citation>
    <scope>NUCLEOTIDE SEQUENCE [LARGE SCALE GENOMIC DNA]</scope>
    <source>
        <strain evidence="1 2">CE1</strain>
    </source>
</reference>
<sequence length="100" mass="11390">MADEKAKRRACLRCGRIVQAQYQYCPDCGAPVTNRCMDEGDLLDDPCGFINDDQAAYCVRCGSITAYNKAGLLFGAFPENKVLKKYDIDEWKQFSHPFFY</sequence>
<keyword evidence="2" id="KW-1185">Reference proteome</keyword>